<name>A0A2A8CX00_9BACT</name>
<gene>
    <name evidence="2" type="ORF">CRI94_10865</name>
</gene>
<dbReference type="Proteomes" id="UP000220102">
    <property type="component" value="Unassembled WGS sequence"/>
</dbReference>
<organism evidence="2 3">
    <name type="scientific">Longibacter salinarum</name>
    <dbReference type="NCBI Taxonomy" id="1850348"/>
    <lineage>
        <taxon>Bacteria</taxon>
        <taxon>Pseudomonadati</taxon>
        <taxon>Rhodothermota</taxon>
        <taxon>Rhodothermia</taxon>
        <taxon>Rhodothermales</taxon>
        <taxon>Salisaetaceae</taxon>
        <taxon>Longibacter</taxon>
    </lineage>
</organism>
<feature type="region of interest" description="Disordered" evidence="1">
    <location>
        <begin position="169"/>
        <end position="198"/>
    </location>
</feature>
<reference evidence="2 3" key="1">
    <citation type="submission" date="2017-10" db="EMBL/GenBank/DDBJ databases">
        <title>Draft genome of Longibacter Salinarum.</title>
        <authorList>
            <person name="Goh K.M."/>
            <person name="Shamsir M.S."/>
            <person name="Lim S.W."/>
        </authorList>
    </citation>
    <scope>NUCLEOTIDE SEQUENCE [LARGE SCALE GENOMIC DNA]</scope>
    <source>
        <strain evidence="2 3">KCTC 52045</strain>
    </source>
</reference>
<keyword evidence="3" id="KW-1185">Reference proteome</keyword>
<dbReference type="OrthoDB" id="1492028at2"/>
<evidence type="ECO:0000313" key="2">
    <source>
        <dbReference type="EMBL" id="PEN13140.1"/>
    </source>
</evidence>
<protein>
    <submittedName>
        <fullName evidence="2">AP2 domain-containing protein</fullName>
    </submittedName>
</protein>
<dbReference type="AlphaFoldDB" id="A0A2A8CX00"/>
<dbReference type="Gene3D" id="1.20.5.2050">
    <property type="match status" value="1"/>
</dbReference>
<evidence type="ECO:0000313" key="3">
    <source>
        <dbReference type="Proteomes" id="UP000220102"/>
    </source>
</evidence>
<sequence length="198" mass="22831">MTDKPKNVFRIDIEPTDEHPDRHPTHGWQVRIKRQKKQHTKYFSDKRFGGREEALSKAVAYRDELLETLPDPMDPVRRSAEARSKTGVIGLNFCWKDDGSGTPKPYVQLSWLEGDGTRRSAAYSVRKWNLRRAVWKACVRLHKAREEHNNEVDEVNDMFQTAYPNIKEQYDLGPDGNGVSEEEMEKSTAEPEVASMDA</sequence>
<dbReference type="RefSeq" id="WP_098075966.1">
    <property type="nucleotide sequence ID" value="NZ_PDEQ01000005.1"/>
</dbReference>
<proteinExistence type="predicted"/>
<comment type="caution">
    <text evidence="2">The sequence shown here is derived from an EMBL/GenBank/DDBJ whole genome shotgun (WGS) entry which is preliminary data.</text>
</comment>
<feature type="region of interest" description="Disordered" evidence="1">
    <location>
        <begin position="1"/>
        <end position="34"/>
    </location>
</feature>
<feature type="compositionally biased region" description="Basic and acidic residues" evidence="1">
    <location>
        <begin position="1"/>
        <end position="24"/>
    </location>
</feature>
<dbReference type="EMBL" id="PDEQ01000005">
    <property type="protein sequence ID" value="PEN13140.1"/>
    <property type="molecule type" value="Genomic_DNA"/>
</dbReference>
<accession>A0A2A8CX00</accession>
<evidence type="ECO:0000256" key="1">
    <source>
        <dbReference type="SAM" id="MobiDB-lite"/>
    </source>
</evidence>